<protein>
    <recommendedName>
        <fullName evidence="12">Phage shock protein PspC N-terminal domain-containing protein</fullName>
    </recommendedName>
</protein>
<feature type="transmembrane region" description="Helical" evidence="6">
    <location>
        <begin position="231"/>
        <end position="250"/>
    </location>
</feature>
<feature type="domain" description="Phage shock protein PspC N-terminal" evidence="7">
    <location>
        <begin position="104"/>
        <end position="160"/>
    </location>
</feature>
<feature type="transmembrane region" description="Helical" evidence="6">
    <location>
        <begin position="134"/>
        <end position="158"/>
    </location>
</feature>
<evidence type="ECO:0000259" key="8">
    <source>
        <dbReference type="Pfam" id="PF22571"/>
    </source>
</evidence>
<evidence type="ECO:0000256" key="3">
    <source>
        <dbReference type="ARBA" id="ARBA00022692"/>
    </source>
</evidence>
<feature type="domain" description="PspC-related transmembrane region" evidence="8">
    <location>
        <begin position="305"/>
        <end position="437"/>
    </location>
</feature>
<evidence type="ECO:0008006" key="12">
    <source>
        <dbReference type="Google" id="ProtNLM"/>
    </source>
</evidence>
<organism evidence="10 11">
    <name type="scientific">Sporocytophaga myxococcoides</name>
    <dbReference type="NCBI Taxonomy" id="153721"/>
    <lineage>
        <taxon>Bacteria</taxon>
        <taxon>Pseudomonadati</taxon>
        <taxon>Bacteroidota</taxon>
        <taxon>Cytophagia</taxon>
        <taxon>Cytophagales</taxon>
        <taxon>Cytophagaceae</taxon>
        <taxon>Sporocytophaga</taxon>
    </lineage>
</organism>
<evidence type="ECO:0000259" key="7">
    <source>
        <dbReference type="Pfam" id="PF04024"/>
    </source>
</evidence>
<dbReference type="InterPro" id="IPR052027">
    <property type="entry name" value="PspC"/>
</dbReference>
<dbReference type="PANTHER" id="PTHR33885:SF3">
    <property type="entry name" value="PHAGE SHOCK PROTEIN C"/>
    <property type="match status" value="1"/>
</dbReference>
<evidence type="ECO:0000259" key="9">
    <source>
        <dbReference type="Pfam" id="PF22744"/>
    </source>
</evidence>
<dbReference type="GO" id="GO:0005886">
    <property type="term" value="C:plasma membrane"/>
    <property type="evidence" value="ECO:0007669"/>
    <property type="project" value="UniProtKB-SubCell"/>
</dbReference>
<evidence type="ECO:0000256" key="1">
    <source>
        <dbReference type="ARBA" id="ARBA00004162"/>
    </source>
</evidence>
<sequence>MIEDSAYEKLKAYIDSLRQYFSKEEGVDEIINDIESRIAELMNDKIRKGAAAITDAHIEEISIHMGRPEDLAAEEANEYEPFSKLNTEHSYTKASDSTVKKKERLYRDRSDKFLGGVCSGIAEYFGMDPAIVRILFVIVSLSGFGFGAFIYILLWIILPSKSLENPTTKRLYRNPDDKMIAGVAGGLAAYFGQETKIFRLIFAAPLIIGIVITLIRGIFWSLSFPFFPDFFFGSAGSTFILAYCILWFVLPEAKTDYEKMEMRGEKIDVNKIAQNMKERVREWGEEVKDSAQDLRDKAKKYADTRGQTFASEVNQAMRHNRSGLFYVLGTLVKVFLLFTLSMIVLGLVVSLAGVAIGGFAWWPLNNFLWTDDWQKLFALGALNFLVLIPLIGLITWLIRRIMGIRSRHSYLGWIFGILWIAGWVSLVLFGISMAREFREYEGTAETSVATIMPNVDRLTLTVSDPKLYYEGNFSWMMDEDEYDNDYEGQGFDLSSDTLKLSWVNFNIEKSLDSLYHVSVKTYSFGSTEDAAIDRAENLQYKVVVKDSILNLANGYSISKEDKWRGQTVVVNILVPEGRKIRFDESVKGKLFPAVVMNDKRQVNRKFGFKGRKGVCWKADVDYTMQENGRLIDNVTNNEIDSDCHKGKHRRKGKRDTVEM</sequence>
<evidence type="ECO:0000256" key="5">
    <source>
        <dbReference type="ARBA" id="ARBA00023136"/>
    </source>
</evidence>
<reference evidence="10 11" key="1">
    <citation type="submission" date="2014-09" db="EMBL/GenBank/DDBJ databases">
        <title>Sporocytophaga myxococcoides PG-01 genome sequencing.</title>
        <authorList>
            <person name="Liu L."/>
            <person name="Gao P.J."/>
            <person name="Chen G.J."/>
            <person name="Wang L.S."/>
        </authorList>
    </citation>
    <scope>NUCLEOTIDE SEQUENCE [LARGE SCALE GENOMIC DNA]</scope>
    <source>
        <strain evidence="10 11">PG-01</strain>
    </source>
</reference>
<evidence type="ECO:0000256" key="4">
    <source>
        <dbReference type="ARBA" id="ARBA00022989"/>
    </source>
</evidence>
<dbReference type="InterPro" id="IPR007168">
    <property type="entry name" value="Phageshock_PspC_N"/>
</dbReference>
<gene>
    <name evidence="10" type="ORF">MYP_3911</name>
</gene>
<dbReference type="eggNOG" id="COG1983">
    <property type="taxonomic scope" value="Bacteria"/>
</dbReference>
<keyword evidence="4 6" id="KW-1133">Transmembrane helix</keyword>
<keyword evidence="11" id="KW-1185">Reference proteome</keyword>
<dbReference type="InterPro" id="IPR054319">
    <property type="entry name" value="PspC-rel_ToastRack"/>
</dbReference>
<dbReference type="Proteomes" id="UP000030185">
    <property type="component" value="Unassembled WGS sequence"/>
</dbReference>
<dbReference type="STRING" id="153721.MYP_3911"/>
<dbReference type="Pfam" id="PF22744">
    <property type="entry name" value="Toast-rack_PspC-Cterm"/>
    <property type="match status" value="1"/>
</dbReference>
<dbReference type="Pfam" id="PF04024">
    <property type="entry name" value="PspC"/>
    <property type="match status" value="2"/>
</dbReference>
<name>A0A098LI53_9BACT</name>
<dbReference type="EMBL" id="BBLT01000009">
    <property type="protein sequence ID" value="GAL86681.1"/>
    <property type="molecule type" value="Genomic_DNA"/>
</dbReference>
<evidence type="ECO:0000256" key="6">
    <source>
        <dbReference type="SAM" id="Phobius"/>
    </source>
</evidence>
<dbReference type="PANTHER" id="PTHR33885">
    <property type="entry name" value="PHAGE SHOCK PROTEIN C"/>
    <property type="match status" value="1"/>
</dbReference>
<comment type="subcellular location">
    <subcellularLocation>
        <location evidence="1">Cell membrane</location>
        <topology evidence="1">Single-pass membrane protein</topology>
    </subcellularLocation>
</comment>
<comment type="caution">
    <text evidence="10">The sequence shown here is derived from an EMBL/GenBank/DDBJ whole genome shotgun (WGS) entry which is preliminary data.</text>
</comment>
<evidence type="ECO:0000313" key="10">
    <source>
        <dbReference type="EMBL" id="GAL86681.1"/>
    </source>
</evidence>
<dbReference type="InterPro" id="IPR054321">
    <property type="entry name" value="PspC-rel_TM"/>
</dbReference>
<accession>A0A098LI53</accession>
<feature type="transmembrane region" description="Helical" evidence="6">
    <location>
        <begin position="324"/>
        <end position="356"/>
    </location>
</feature>
<feature type="domain" description="Phage shock protein PspC N-terminal" evidence="7">
    <location>
        <begin position="169"/>
        <end position="253"/>
    </location>
</feature>
<feature type="transmembrane region" description="Helical" evidence="6">
    <location>
        <begin position="410"/>
        <end position="431"/>
    </location>
</feature>
<feature type="domain" description="PspC-related ToastRack" evidence="9">
    <location>
        <begin position="501"/>
        <end position="587"/>
    </location>
</feature>
<dbReference type="Pfam" id="PF22571">
    <property type="entry name" value="LiaI-LiaF-TM_PspC"/>
    <property type="match status" value="1"/>
</dbReference>
<proteinExistence type="predicted"/>
<evidence type="ECO:0000256" key="2">
    <source>
        <dbReference type="ARBA" id="ARBA00022475"/>
    </source>
</evidence>
<keyword evidence="5 6" id="KW-0472">Membrane</keyword>
<dbReference type="AlphaFoldDB" id="A0A098LI53"/>
<feature type="transmembrane region" description="Helical" evidence="6">
    <location>
        <begin position="376"/>
        <end position="398"/>
    </location>
</feature>
<evidence type="ECO:0000313" key="11">
    <source>
        <dbReference type="Proteomes" id="UP000030185"/>
    </source>
</evidence>
<keyword evidence="3 6" id="KW-0812">Transmembrane</keyword>
<keyword evidence="2" id="KW-1003">Cell membrane</keyword>
<feature type="transmembrane region" description="Helical" evidence="6">
    <location>
        <begin position="200"/>
        <end position="219"/>
    </location>
</feature>